<feature type="compositionally biased region" description="Basic and acidic residues" evidence="1">
    <location>
        <begin position="44"/>
        <end position="57"/>
    </location>
</feature>
<evidence type="ECO:0000313" key="2">
    <source>
        <dbReference type="EMBL" id="QNP76210.1"/>
    </source>
</evidence>
<feature type="compositionally biased region" description="Acidic residues" evidence="1">
    <location>
        <begin position="20"/>
        <end position="29"/>
    </location>
</feature>
<feature type="region of interest" description="Disordered" evidence="1">
    <location>
        <begin position="1"/>
        <end position="57"/>
    </location>
</feature>
<dbReference type="InterPro" id="IPR021527">
    <property type="entry name" value="DUF2795"/>
</dbReference>
<organism evidence="2 3">
    <name type="scientific">Streptomyces roseirectus</name>
    <dbReference type="NCBI Taxonomy" id="2768066"/>
    <lineage>
        <taxon>Bacteria</taxon>
        <taxon>Bacillati</taxon>
        <taxon>Actinomycetota</taxon>
        <taxon>Actinomycetes</taxon>
        <taxon>Kitasatosporales</taxon>
        <taxon>Streptomycetaceae</taxon>
        <taxon>Streptomyces</taxon>
    </lineage>
</organism>
<name>A0A7H0ITU4_9ACTN</name>
<keyword evidence="3" id="KW-1185">Reference proteome</keyword>
<protein>
    <submittedName>
        <fullName evidence="2">DUF2795 domain-containing protein</fullName>
    </submittedName>
</protein>
<gene>
    <name evidence="2" type="ORF">IAG44_42300</name>
</gene>
<reference evidence="2 3" key="1">
    <citation type="submission" date="2020-08" db="EMBL/GenBank/DDBJ databases">
        <title>A novel species.</title>
        <authorList>
            <person name="Gao J."/>
        </authorList>
    </citation>
    <scope>NUCLEOTIDE SEQUENCE [LARGE SCALE GENOMIC DNA]</scope>
    <source>
        <strain evidence="2 3">CRXT-G-22</strain>
    </source>
</reference>
<dbReference type="EMBL" id="CP060828">
    <property type="protein sequence ID" value="QNP76210.1"/>
    <property type="molecule type" value="Genomic_DNA"/>
</dbReference>
<dbReference type="Proteomes" id="UP000516052">
    <property type="component" value="Chromosome"/>
</dbReference>
<proteinExistence type="predicted"/>
<dbReference type="KEGG" id="sroi:IAG44_42300"/>
<accession>A0A7H0ITU4</accession>
<dbReference type="AlphaFoldDB" id="A0A7H0ITU4"/>
<evidence type="ECO:0000256" key="1">
    <source>
        <dbReference type="SAM" id="MobiDB-lite"/>
    </source>
</evidence>
<sequence>MKHELKGYLRSGQHTHSEEAVDPEPEADDDIRTTGSGPVPPPGPERERAGREAAERELHQELARHLDRTVFPADRTSLLRALRRRNAPAPLLEAARDLPEGGVYHSAHDIVAALR</sequence>
<evidence type="ECO:0000313" key="3">
    <source>
        <dbReference type="Proteomes" id="UP000516052"/>
    </source>
</evidence>
<dbReference type="Pfam" id="PF11387">
    <property type="entry name" value="DUF2795"/>
    <property type="match status" value="1"/>
</dbReference>